<dbReference type="AlphaFoldDB" id="A0A813FRX1"/>
<keyword evidence="3" id="KW-1185">Reference proteome</keyword>
<protein>
    <submittedName>
        <fullName evidence="2">Uncharacterized protein</fullName>
    </submittedName>
</protein>
<gene>
    <name evidence="2" type="ORF">PGLA1383_LOCUS30911</name>
</gene>
<dbReference type="OrthoDB" id="10250354at2759"/>
<feature type="region of interest" description="Disordered" evidence="1">
    <location>
        <begin position="45"/>
        <end position="66"/>
    </location>
</feature>
<evidence type="ECO:0000313" key="2">
    <source>
        <dbReference type="EMBL" id="CAE8613124.1"/>
    </source>
</evidence>
<evidence type="ECO:0000256" key="1">
    <source>
        <dbReference type="SAM" id="MobiDB-lite"/>
    </source>
</evidence>
<evidence type="ECO:0000313" key="3">
    <source>
        <dbReference type="Proteomes" id="UP000654075"/>
    </source>
</evidence>
<proteinExistence type="predicted"/>
<organism evidence="2 3">
    <name type="scientific">Polarella glacialis</name>
    <name type="common">Dinoflagellate</name>
    <dbReference type="NCBI Taxonomy" id="89957"/>
    <lineage>
        <taxon>Eukaryota</taxon>
        <taxon>Sar</taxon>
        <taxon>Alveolata</taxon>
        <taxon>Dinophyceae</taxon>
        <taxon>Suessiales</taxon>
        <taxon>Suessiaceae</taxon>
        <taxon>Polarella</taxon>
    </lineage>
</organism>
<name>A0A813FRX1_POLGL</name>
<feature type="compositionally biased region" description="Basic and acidic residues" evidence="1">
    <location>
        <begin position="49"/>
        <end position="58"/>
    </location>
</feature>
<dbReference type="EMBL" id="CAJNNV010025205">
    <property type="protein sequence ID" value="CAE8613124.1"/>
    <property type="molecule type" value="Genomic_DNA"/>
</dbReference>
<dbReference type="Proteomes" id="UP000654075">
    <property type="component" value="Unassembled WGS sequence"/>
</dbReference>
<comment type="caution">
    <text evidence="2">The sequence shown here is derived from an EMBL/GenBank/DDBJ whole genome shotgun (WGS) entry which is preliminary data.</text>
</comment>
<accession>A0A813FRX1</accession>
<sequence>MDPALAAHFARQQEKEKLEKEDDVVPEIGSQAHNSKQLDPVLAKFWAKQQEREEKGESDIGEIGSAADKSVKLDPVLAKRWSQQQEREKKDWSEIGETGSAADKSLKIDPELAKLREKLISDKCAVDNFSSVAKQSGRQESELMRLQTRMAHKQEARAEAEGSAAQRTLLSIRAGQDSMHRIPWTSVIASNGQSCIADQVRWSAVVLEGLDIELEISILLRPPAGIAEDQGAMEQHQHNQSYRTVLTRTVAAIIPLSPTNTATDGISLNKNSDNLEQCKGSNGYNSVRATEIIAHPTPRTFMSPP</sequence>
<reference evidence="2" key="1">
    <citation type="submission" date="2021-02" db="EMBL/GenBank/DDBJ databases">
        <authorList>
            <person name="Dougan E. K."/>
            <person name="Rhodes N."/>
            <person name="Thang M."/>
            <person name="Chan C."/>
        </authorList>
    </citation>
    <scope>NUCLEOTIDE SEQUENCE</scope>
</reference>